<dbReference type="Pfam" id="PF16250">
    <property type="entry name" value="DUF4907"/>
    <property type="match status" value="1"/>
</dbReference>
<name>A0ABT8REL9_9BACT</name>
<dbReference type="InterPro" id="IPR032593">
    <property type="entry name" value="DUF4907"/>
</dbReference>
<organism evidence="1 2">
    <name type="scientific">Rhodocytophaga aerolata</name>
    <dbReference type="NCBI Taxonomy" id="455078"/>
    <lineage>
        <taxon>Bacteria</taxon>
        <taxon>Pseudomonadati</taxon>
        <taxon>Bacteroidota</taxon>
        <taxon>Cytophagia</taxon>
        <taxon>Cytophagales</taxon>
        <taxon>Rhodocytophagaceae</taxon>
        <taxon>Rhodocytophaga</taxon>
    </lineage>
</organism>
<evidence type="ECO:0000313" key="1">
    <source>
        <dbReference type="EMBL" id="MDO1450560.1"/>
    </source>
</evidence>
<reference evidence="1" key="1">
    <citation type="submission" date="2023-07" db="EMBL/GenBank/DDBJ databases">
        <title>The genome sequence of Rhodocytophaga aerolata KACC 12507.</title>
        <authorList>
            <person name="Zhang X."/>
        </authorList>
    </citation>
    <scope>NUCLEOTIDE SEQUENCE</scope>
    <source>
        <strain evidence="1">KACC 12507</strain>
    </source>
</reference>
<protein>
    <submittedName>
        <fullName evidence="1">DUF4907 domain-containing protein</fullName>
    </submittedName>
</protein>
<keyword evidence="2" id="KW-1185">Reference proteome</keyword>
<evidence type="ECO:0000313" key="2">
    <source>
        <dbReference type="Proteomes" id="UP001168528"/>
    </source>
</evidence>
<sequence length="87" mass="9696">MKQTIESPKPTEVQVFATEAGWGYAIYHNGKPYIKQTTIPAIEGNKGFSSREKALKAAQLVAYKIEKSMLPPTVTRQELDSLQVLTE</sequence>
<proteinExistence type="predicted"/>
<dbReference type="EMBL" id="JAUKPO010000032">
    <property type="protein sequence ID" value="MDO1450560.1"/>
    <property type="molecule type" value="Genomic_DNA"/>
</dbReference>
<dbReference type="RefSeq" id="WP_302041361.1">
    <property type="nucleotide sequence ID" value="NZ_JAUKPO010000032.1"/>
</dbReference>
<comment type="caution">
    <text evidence="1">The sequence shown here is derived from an EMBL/GenBank/DDBJ whole genome shotgun (WGS) entry which is preliminary data.</text>
</comment>
<accession>A0ABT8REL9</accession>
<dbReference type="Proteomes" id="UP001168528">
    <property type="component" value="Unassembled WGS sequence"/>
</dbReference>
<gene>
    <name evidence="1" type="ORF">Q0590_30070</name>
</gene>